<feature type="binding site" evidence="5">
    <location>
        <position position="228"/>
    </location>
    <ligand>
        <name>isopentenyl diphosphate</name>
        <dbReference type="ChEBI" id="CHEBI:128769"/>
    </ligand>
</feature>
<organism evidence="6 7">
    <name type="scientific">Paenibacillus harenae</name>
    <dbReference type="NCBI Taxonomy" id="306543"/>
    <lineage>
        <taxon>Bacteria</taxon>
        <taxon>Bacillati</taxon>
        <taxon>Bacillota</taxon>
        <taxon>Bacilli</taxon>
        <taxon>Bacillales</taxon>
        <taxon>Paenibacillaceae</taxon>
        <taxon>Paenibacillus</taxon>
    </lineage>
</organism>
<evidence type="ECO:0000256" key="1">
    <source>
        <dbReference type="ARBA" id="ARBA00022485"/>
    </source>
</evidence>
<evidence type="ECO:0000256" key="3">
    <source>
        <dbReference type="ARBA" id="ARBA00023004"/>
    </source>
</evidence>
<feature type="binding site" evidence="5">
    <location>
        <position position="226"/>
    </location>
    <ligand>
        <name>isopentenyl diphosphate</name>
        <dbReference type="ChEBI" id="CHEBI:128769"/>
    </ligand>
</feature>
<dbReference type="InterPro" id="IPR003451">
    <property type="entry name" value="LytB/IspH"/>
</dbReference>
<keyword evidence="7" id="KW-1185">Reference proteome</keyword>
<feature type="binding site" evidence="5">
    <location>
        <position position="43"/>
    </location>
    <ligand>
        <name>(2E)-4-hydroxy-3-methylbut-2-enyl diphosphate</name>
        <dbReference type="ChEBI" id="CHEBI:128753"/>
    </ligand>
</feature>
<comment type="similarity">
    <text evidence="5">Belongs to the IspH family.</text>
</comment>
<comment type="catalytic activity">
    <reaction evidence="5">
        <text>isopentenyl diphosphate + 2 oxidized [2Fe-2S]-[ferredoxin] + H2O = (2E)-4-hydroxy-3-methylbut-2-enyl diphosphate + 2 reduced [2Fe-2S]-[ferredoxin] + 2 H(+)</text>
        <dbReference type="Rhea" id="RHEA:24488"/>
        <dbReference type="Rhea" id="RHEA-COMP:10000"/>
        <dbReference type="Rhea" id="RHEA-COMP:10001"/>
        <dbReference type="ChEBI" id="CHEBI:15377"/>
        <dbReference type="ChEBI" id="CHEBI:15378"/>
        <dbReference type="ChEBI" id="CHEBI:33737"/>
        <dbReference type="ChEBI" id="CHEBI:33738"/>
        <dbReference type="ChEBI" id="CHEBI:128753"/>
        <dbReference type="ChEBI" id="CHEBI:128769"/>
        <dbReference type="EC" id="1.17.7.4"/>
    </reaction>
</comment>
<evidence type="ECO:0000313" key="7">
    <source>
        <dbReference type="Proteomes" id="UP001229346"/>
    </source>
</evidence>
<feature type="binding site" evidence="5">
    <location>
        <position position="131"/>
    </location>
    <ligand>
        <name>isopentenyl diphosphate</name>
        <dbReference type="ChEBI" id="CHEBI:128769"/>
    </ligand>
</feature>
<feature type="binding site" evidence="5">
    <location>
        <position position="131"/>
    </location>
    <ligand>
        <name>dimethylallyl diphosphate</name>
        <dbReference type="ChEBI" id="CHEBI:57623"/>
    </ligand>
</feature>
<comment type="catalytic activity">
    <reaction evidence="5">
        <text>dimethylallyl diphosphate + 2 oxidized [2Fe-2S]-[ferredoxin] + H2O = (2E)-4-hydroxy-3-methylbut-2-enyl diphosphate + 2 reduced [2Fe-2S]-[ferredoxin] + 2 H(+)</text>
        <dbReference type="Rhea" id="RHEA:24825"/>
        <dbReference type="Rhea" id="RHEA-COMP:10000"/>
        <dbReference type="Rhea" id="RHEA-COMP:10001"/>
        <dbReference type="ChEBI" id="CHEBI:15377"/>
        <dbReference type="ChEBI" id="CHEBI:15378"/>
        <dbReference type="ChEBI" id="CHEBI:33737"/>
        <dbReference type="ChEBI" id="CHEBI:33738"/>
        <dbReference type="ChEBI" id="CHEBI:57623"/>
        <dbReference type="ChEBI" id="CHEBI:128753"/>
        <dbReference type="EC" id="1.17.7.4"/>
    </reaction>
</comment>
<feature type="binding site" evidence="5">
    <location>
        <position position="271"/>
    </location>
    <ligand>
        <name>(2E)-4-hydroxy-3-methylbut-2-enyl diphosphate</name>
        <dbReference type="ChEBI" id="CHEBI:128753"/>
    </ligand>
</feature>
<feature type="binding site" evidence="5">
    <location>
        <position position="228"/>
    </location>
    <ligand>
        <name>(2E)-4-hydroxy-3-methylbut-2-enyl diphosphate</name>
        <dbReference type="ChEBI" id="CHEBI:128753"/>
    </ligand>
</feature>
<protein>
    <recommendedName>
        <fullName evidence="5">4-hydroxy-3-methylbut-2-enyl diphosphate reductase</fullName>
        <shortName evidence="5">HMBPP reductase</shortName>
        <ecNumber evidence="5">1.17.7.4</ecNumber>
    </recommendedName>
</protein>
<feature type="active site" description="Proton donor" evidence="5">
    <location>
        <position position="133"/>
    </location>
</feature>
<dbReference type="EC" id="1.17.7.4" evidence="5"/>
<name>A0ABT9U6Z0_PAEHA</name>
<evidence type="ECO:0000256" key="4">
    <source>
        <dbReference type="ARBA" id="ARBA00023014"/>
    </source>
</evidence>
<dbReference type="Gene3D" id="3.40.50.11270">
    <property type="match status" value="1"/>
</dbReference>
<feature type="binding site" evidence="5">
    <location>
        <position position="131"/>
    </location>
    <ligand>
        <name>(2E)-4-hydroxy-3-methylbut-2-enyl diphosphate</name>
        <dbReference type="ChEBI" id="CHEBI:128753"/>
    </ligand>
</feature>
<dbReference type="PANTHER" id="PTHR30426:SF0">
    <property type="entry name" value="4-HYDROXY-3-METHYLBUT-2-ENYL DIPHOSPHATE REDUCTASE"/>
    <property type="match status" value="1"/>
</dbReference>
<dbReference type="Gene3D" id="3.40.1010.20">
    <property type="entry name" value="4-hydroxy-3-methylbut-2-enyl diphosphate reductase, catalytic domain"/>
    <property type="match status" value="2"/>
</dbReference>
<feature type="binding site" evidence="5">
    <location>
        <position position="81"/>
    </location>
    <ligand>
        <name>dimethylallyl diphosphate</name>
        <dbReference type="ChEBI" id="CHEBI:57623"/>
    </ligand>
</feature>
<dbReference type="Pfam" id="PF02401">
    <property type="entry name" value="LYTB"/>
    <property type="match status" value="1"/>
</dbReference>
<dbReference type="GO" id="GO:0051745">
    <property type="term" value="F:4-hydroxy-3-methylbut-2-enyl diphosphate reductase activity"/>
    <property type="evidence" value="ECO:0007669"/>
    <property type="project" value="UniProtKB-EC"/>
</dbReference>
<feature type="binding site" evidence="5">
    <location>
        <position position="170"/>
    </location>
    <ligand>
        <name>(2E)-4-hydroxy-3-methylbut-2-enyl diphosphate</name>
        <dbReference type="ChEBI" id="CHEBI:128753"/>
    </ligand>
</feature>
<feature type="binding site" evidence="5">
    <location>
        <position position="43"/>
    </location>
    <ligand>
        <name>isopentenyl diphosphate</name>
        <dbReference type="ChEBI" id="CHEBI:128769"/>
    </ligand>
</feature>
<evidence type="ECO:0000313" key="6">
    <source>
        <dbReference type="EMBL" id="MDQ0115412.1"/>
    </source>
</evidence>
<feature type="binding site" evidence="5">
    <location>
        <position position="12"/>
    </location>
    <ligand>
        <name>[4Fe-4S] cluster</name>
        <dbReference type="ChEBI" id="CHEBI:49883"/>
    </ligand>
</feature>
<feature type="binding site" evidence="5">
    <location>
        <position position="81"/>
    </location>
    <ligand>
        <name>(2E)-4-hydroxy-3-methylbut-2-enyl diphosphate</name>
        <dbReference type="ChEBI" id="CHEBI:128753"/>
    </ligand>
</feature>
<feature type="binding site" evidence="5">
    <location>
        <position position="43"/>
    </location>
    <ligand>
        <name>dimethylallyl diphosphate</name>
        <dbReference type="ChEBI" id="CHEBI:57623"/>
    </ligand>
</feature>
<feature type="binding site" evidence="5">
    <location>
        <position position="271"/>
    </location>
    <ligand>
        <name>isopentenyl diphosphate</name>
        <dbReference type="ChEBI" id="CHEBI:128769"/>
    </ligand>
</feature>
<comment type="pathway">
    <text evidence="5">Isoprenoid biosynthesis; dimethylallyl diphosphate biosynthesis; dimethylallyl diphosphate from (2E)-4-hydroxy-3-methylbutenyl diphosphate: step 1/1.</text>
</comment>
<comment type="cofactor">
    <cofactor evidence="5">
        <name>[4Fe-4S] cluster</name>
        <dbReference type="ChEBI" id="CHEBI:49883"/>
    </cofactor>
    <text evidence="5">Binds 1 [4Fe-4S] cluster per subunit.</text>
</comment>
<keyword evidence="5 6" id="KW-0560">Oxidoreductase</keyword>
<dbReference type="Proteomes" id="UP001229346">
    <property type="component" value="Unassembled WGS sequence"/>
</dbReference>
<gene>
    <name evidence="5" type="primary">ispH</name>
    <name evidence="6" type="ORF">J2T15_004870</name>
</gene>
<keyword evidence="1 5" id="KW-0004">4Fe-4S</keyword>
<keyword evidence="4 5" id="KW-0411">Iron-sulfur</keyword>
<comment type="caution">
    <text evidence="5">Lacks conserved residue(s) required for the propagation of feature annotation.</text>
</comment>
<feature type="binding site" evidence="5">
    <location>
        <position position="228"/>
    </location>
    <ligand>
        <name>dimethylallyl diphosphate</name>
        <dbReference type="ChEBI" id="CHEBI:57623"/>
    </ligand>
</feature>
<comment type="function">
    <text evidence="5">Catalyzes the conversion of 1-hydroxy-2-methyl-2-(E)-butenyl 4-diphosphate (HMBPP) into a mixture of isopentenyl diphosphate (IPP) and dimethylallyl diphosphate (DMAPP). Acts in the terminal step of the DOXP/MEP pathway for isoprenoid precursor biosynthesis.</text>
</comment>
<dbReference type="PANTHER" id="PTHR30426">
    <property type="entry name" value="4-HYDROXY-3-METHYLBUT-2-ENYL DIPHOSPHATE REDUCTASE"/>
    <property type="match status" value="1"/>
</dbReference>
<evidence type="ECO:0000256" key="5">
    <source>
        <dbReference type="HAMAP-Rule" id="MF_00191"/>
    </source>
</evidence>
<feature type="binding site" evidence="5">
    <location>
        <position position="271"/>
    </location>
    <ligand>
        <name>dimethylallyl diphosphate</name>
        <dbReference type="ChEBI" id="CHEBI:57623"/>
    </ligand>
</feature>
<dbReference type="CDD" id="cd13944">
    <property type="entry name" value="lytB_ispH"/>
    <property type="match status" value="1"/>
</dbReference>
<dbReference type="RefSeq" id="WP_307207017.1">
    <property type="nucleotide sequence ID" value="NZ_JAUSSU010000010.1"/>
</dbReference>
<keyword evidence="5" id="KW-0414">Isoprene biosynthesis</keyword>
<reference evidence="6 7" key="1">
    <citation type="submission" date="2023-07" db="EMBL/GenBank/DDBJ databases">
        <title>Sorghum-associated microbial communities from plants grown in Nebraska, USA.</title>
        <authorList>
            <person name="Schachtman D."/>
        </authorList>
    </citation>
    <scope>NUCLEOTIDE SEQUENCE [LARGE SCALE GENOMIC DNA]</scope>
    <source>
        <strain evidence="6 7">CC482</strain>
    </source>
</reference>
<evidence type="ECO:0000256" key="2">
    <source>
        <dbReference type="ARBA" id="ARBA00022723"/>
    </source>
</evidence>
<keyword evidence="2 5" id="KW-0479">Metal-binding</keyword>
<dbReference type="NCBIfam" id="TIGR00216">
    <property type="entry name" value="ispH_lytB"/>
    <property type="match status" value="1"/>
</dbReference>
<dbReference type="EMBL" id="JAUSSU010000010">
    <property type="protein sequence ID" value="MDQ0115412.1"/>
    <property type="molecule type" value="Genomic_DNA"/>
</dbReference>
<dbReference type="NCBIfam" id="NF002187">
    <property type="entry name" value="PRK01045.1-1"/>
    <property type="match status" value="1"/>
</dbReference>
<comment type="pathway">
    <text evidence="5">Isoprenoid biosynthesis; isopentenyl diphosphate biosynthesis via DXP pathway; isopentenyl diphosphate from 1-deoxy-D-xylulose 5-phosphate: step 6/6.</text>
</comment>
<feature type="binding site" evidence="5">
    <location>
        <position position="226"/>
    </location>
    <ligand>
        <name>dimethylallyl diphosphate</name>
        <dbReference type="ChEBI" id="CHEBI:57623"/>
    </ligand>
</feature>
<sequence length="319" mass="35259">MEIVKISPRGYCYGVVDAMVLALQTAKNLDLPRPIYILGMIVHNAHVTEAFEQEGVITLDGANRLEILDQIEEGTVIFTAHGVSPEVRKRAREKGLSVVDATCPDVTKTHDLIREKTAEGYHIIYIGKKGHPEPEGAIGVAPDMVHLIEKEEEIESLQVPEGRLIITNQTTMSQWDIRHIIQKLSEKYPSAEVHNEICLATQVRQEAVAGQAGGAQLCIVVGDPRSNNSNRLAQVSEEIAGVKAYRVADVSEIEREWLIGIERVAVTSGASTPTPLTKEVIAYLEQYDDNNPETWEIKRTVNMNKLLPNIKVKSAAVTE</sequence>
<dbReference type="HAMAP" id="MF_00191">
    <property type="entry name" value="IspH"/>
    <property type="match status" value="1"/>
</dbReference>
<feature type="binding site" evidence="5">
    <location>
        <position position="198"/>
    </location>
    <ligand>
        <name>[4Fe-4S] cluster</name>
        <dbReference type="ChEBI" id="CHEBI:49883"/>
    </ligand>
</feature>
<proteinExistence type="inferred from homology"/>
<feature type="binding site" evidence="5">
    <location>
        <position position="81"/>
    </location>
    <ligand>
        <name>isopentenyl diphosphate</name>
        <dbReference type="ChEBI" id="CHEBI:128769"/>
    </ligand>
</feature>
<accession>A0ABT9U6Z0</accession>
<keyword evidence="3 5" id="KW-0408">Iron</keyword>
<feature type="binding site" evidence="5">
    <location>
        <position position="103"/>
    </location>
    <ligand>
        <name>[4Fe-4S] cluster</name>
        <dbReference type="ChEBI" id="CHEBI:49883"/>
    </ligand>
</feature>
<feature type="binding site" evidence="5">
    <location>
        <position position="226"/>
    </location>
    <ligand>
        <name>(2E)-4-hydroxy-3-methylbut-2-enyl diphosphate</name>
        <dbReference type="ChEBI" id="CHEBI:128753"/>
    </ligand>
</feature>
<comment type="caution">
    <text evidence="6">The sequence shown here is derived from an EMBL/GenBank/DDBJ whole genome shotgun (WGS) entry which is preliminary data.</text>
</comment>